<dbReference type="EMBL" id="MU277231">
    <property type="protein sequence ID" value="KAI0058884.1"/>
    <property type="molecule type" value="Genomic_DNA"/>
</dbReference>
<dbReference type="Proteomes" id="UP000814140">
    <property type="component" value="Unassembled WGS sequence"/>
</dbReference>
<sequence length="318" mass="35812">MLADPPNAFFSSFAFISVVIALIPFHIHYRARNIGVCLFMAWAAVGCLNAFINSVVWNNSIKNSAPVWCDISTRIMIAGELAYSTSNLCIARQLYLQFSNKSWSMRKLELVVDLFFGLGIPFLDVILSYIVQGNRFDIYENVGCQPALVDMPPTYALVYSLPLIVSTAILILGVLIVRRHIISRHTDPTYDRTLLASFYDMSSRKLILCVGYALVTIPVTVHSMVVSMKKGGGFTQWPGWAAVHAQRSVVNTIPVAEWRAAANLAETLELGRWGLVINAIYSFWLFGFVEEAPREYRRILRTMRVWLRGASGKEYAER</sequence>
<protein>
    <submittedName>
        <fullName evidence="1">Fungal pheromone STE3G-protein-coupled receptor</fullName>
    </submittedName>
</protein>
<evidence type="ECO:0000313" key="2">
    <source>
        <dbReference type="Proteomes" id="UP000814140"/>
    </source>
</evidence>
<proteinExistence type="predicted"/>
<gene>
    <name evidence="1" type="ORF">BV25DRAFT_1810041</name>
</gene>
<keyword evidence="2" id="KW-1185">Reference proteome</keyword>
<name>A0ACB8SQL5_9AGAM</name>
<accession>A0ACB8SQL5</accession>
<organism evidence="1 2">
    <name type="scientific">Artomyces pyxidatus</name>
    <dbReference type="NCBI Taxonomy" id="48021"/>
    <lineage>
        <taxon>Eukaryota</taxon>
        <taxon>Fungi</taxon>
        <taxon>Dikarya</taxon>
        <taxon>Basidiomycota</taxon>
        <taxon>Agaricomycotina</taxon>
        <taxon>Agaricomycetes</taxon>
        <taxon>Russulales</taxon>
        <taxon>Auriscalpiaceae</taxon>
        <taxon>Artomyces</taxon>
    </lineage>
</organism>
<reference evidence="1" key="2">
    <citation type="journal article" date="2022" name="New Phytol.">
        <title>Evolutionary transition to the ectomycorrhizal habit in the genomes of a hyperdiverse lineage of mushroom-forming fungi.</title>
        <authorList>
            <person name="Looney B."/>
            <person name="Miyauchi S."/>
            <person name="Morin E."/>
            <person name="Drula E."/>
            <person name="Courty P.E."/>
            <person name="Kohler A."/>
            <person name="Kuo A."/>
            <person name="LaButti K."/>
            <person name="Pangilinan J."/>
            <person name="Lipzen A."/>
            <person name="Riley R."/>
            <person name="Andreopoulos W."/>
            <person name="He G."/>
            <person name="Johnson J."/>
            <person name="Nolan M."/>
            <person name="Tritt A."/>
            <person name="Barry K.W."/>
            <person name="Grigoriev I.V."/>
            <person name="Nagy L.G."/>
            <person name="Hibbett D."/>
            <person name="Henrissat B."/>
            <person name="Matheny P.B."/>
            <person name="Labbe J."/>
            <person name="Martin F.M."/>
        </authorList>
    </citation>
    <scope>NUCLEOTIDE SEQUENCE</scope>
    <source>
        <strain evidence="1">HHB10654</strain>
    </source>
</reference>
<comment type="caution">
    <text evidence="1">The sequence shown here is derived from an EMBL/GenBank/DDBJ whole genome shotgun (WGS) entry which is preliminary data.</text>
</comment>
<keyword evidence="1" id="KW-0675">Receptor</keyword>
<reference evidence="1" key="1">
    <citation type="submission" date="2021-03" db="EMBL/GenBank/DDBJ databases">
        <authorList>
            <consortium name="DOE Joint Genome Institute"/>
            <person name="Ahrendt S."/>
            <person name="Looney B.P."/>
            <person name="Miyauchi S."/>
            <person name="Morin E."/>
            <person name="Drula E."/>
            <person name="Courty P.E."/>
            <person name="Chicoki N."/>
            <person name="Fauchery L."/>
            <person name="Kohler A."/>
            <person name="Kuo A."/>
            <person name="Labutti K."/>
            <person name="Pangilinan J."/>
            <person name="Lipzen A."/>
            <person name="Riley R."/>
            <person name="Andreopoulos W."/>
            <person name="He G."/>
            <person name="Johnson J."/>
            <person name="Barry K.W."/>
            <person name="Grigoriev I.V."/>
            <person name="Nagy L."/>
            <person name="Hibbett D."/>
            <person name="Henrissat B."/>
            <person name="Matheny P.B."/>
            <person name="Labbe J."/>
            <person name="Martin F."/>
        </authorList>
    </citation>
    <scope>NUCLEOTIDE SEQUENCE</scope>
    <source>
        <strain evidence="1">HHB10654</strain>
    </source>
</reference>
<evidence type="ECO:0000313" key="1">
    <source>
        <dbReference type="EMBL" id="KAI0058884.1"/>
    </source>
</evidence>